<keyword evidence="3 5" id="KW-0378">Hydrolase</keyword>
<dbReference type="InterPro" id="IPR034176">
    <property type="entry name" value="Peptidases_S8_13"/>
</dbReference>
<feature type="compositionally biased region" description="Basic and acidic residues" evidence="6">
    <location>
        <begin position="222"/>
        <end position="232"/>
    </location>
</feature>
<dbReference type="PROSITE" id="PS51892">
    <property type="entry name" value="SUBTILASE"/>
    <property type="match status" value="1"/>
</dbReference>
<feature type="active site" description="Charge relay system" evidence="5">
    <location>
        <position position="252"/>
    </location>
</feature>
<dbReference type="InterPro" id="IPR037221">
    <property type="entry name" value="H-type_lectin_dom_sf"/>
</dbReference>
<dbReference type="PROSITE" id="PS00138">
    <property type="entry name" value="SUBTILASE_SER"/>
    <property type="match status" value="1"/>
</dbReference>
<feature type="domain" description="Peptidase S8/S53" evidence="7">
    <location>
        <begin position="183"/>
        <end position="477"/>
    </location>
</feature>
<evidence type="ECO:0000259" key="7">
    <source>
        <dbReference type="Pfam" id="PF00082"/>
    </source>
</evidence>
<sequence length="745" mass="77274">MQDFSNLMPKSIQVIIKDIRKFGTMKISVVKFFLLGVASLLAVLPFAANAVQVEGPSSVPVQAASSTDRIIVKYKDTTPMGVASSMSQAALNRASRIAGTELHHLRRLSTGAQLLRFQGRKGKTELAGVVARLQQDPNVEYAEPDLLLQPMFTPNDPGYNQQWHYFEAAGGLNLPGAWNTSRGAGVVVGVIDTGYRPHADLAANILPGYDMISDPSVAQDGNGRDSNARDPGDWAPAGACGSGSPARSSSWHGTHVAGTVAAVTNNGSGVAGVAHKAKVVPIRVLGRCGGFTSDIADAIIWGAGGSVSGVPANANPAEVLNLSLGGSGSCGSTMQNAINTARSQGATVVVAAGNSSANAGNFTPASCNGVVSVAAVDRSGGRAWYSNFGSVVDVAAPGGDTSVSGNGVLSTLNSGTQGPSGDSFAFYQGTSMASPHVAGAAALLYSVDSSLSPNSVESILKSTARSFPASCSQCGSGIVNAASAVNAASSSQSLISDNMTLNHNWKKRSYSGPSNPRVVMGTPSYNGSHPTTARIRNTSANSFTVQLDEWDYLDGSHTNENISYLVAKNGSSRFGSLSVKSGEINLNHNWKTVNFGSSFSNKPVAVAQTVTRNGGAAVTTRIRNVTSTSFQVRLQEEEGADGVHATEKVHWIAIESGTTNSNGAKLVVGRTSNSVTDSWKSIGYSSVSSPKMIAAMQTFDGGDTAVLRRKNLTSSSVQVKVEEEQSDDSEVAHTTEVVGYIIMGR</sequence>
<dbReference type="PRINTS" id="PR00723">
    <property type="entry name" value="SUBTILISIN"/>
</dbReference>
<dbReference type="PANTHER" id="PTHR43806:SF11">
    <property type="entry name" value="CEREVISIN-RELATED"/>
    <property type="match status" value="1"/>
</dbReference>
<feature type="compositionally biased region" description="Low complexity" evidence="6">
    <location>
        <begin position="235"/>
        <end position="250"/>
    </location>
</feature>
<dbReference type="InterPro" id="IPR050131">
    <property type="entry name" value="Peptidase_S8_subtilisin-like"/>
</dbReference>
<evidence type="ECO:0000313" key="9">
    <source>
        <dbReference type="Proteomes" id="UP001597425"/>
    </source>
</evidence>
<comment type="caution">
    <text evidence="8">The sequence shown here is derived from an EMBL/GenBank/DDBJ whole genome shotgun (WGS) entry which is preliminary data.</text>
</comment>
<evidence type="ECO:0000256" key="5">
    <source>
        <dbReference type="PROSITE-ProRule" id="PRU01240"/>
    </source>
</evidence>
<feature type="active site" description="Charge relay system" evidence="5">
    <location>
        <position position="431"/>
    </location>
</feature>
<protein>
    <submittedName>
        <fullName evidence="8">S8 family serine peptidase</fullName>
    </submittedName>
</protein>
<dbReference type="Pfam" id="PF00082">
    <property type="entry name" value="Peptidase_S8"/>
    <property type="match status" value="1"/>
</dbReference>
<feature type="active site" description="Charge relay system" evidence="5">
    <location>
        <position position="192"/>
    </location>
</feature>
<dbReference type="PROSITE" id="PS00137">
    <property type="entry name" value="SUBTILASE_HIS"/>
    <property type="match status" value="1"/>
</dbReference>
<gene>
    <name evidence="8" type="ORF">ACFSKX_17985</name>
</gene>
<comment type="similarity">
    <text evidence="1 5">Belongs to the peptidase S8 family.</text>
</comment>
<accession>A0ABW5EI66</accession>
<dbReference type="InterPro" id="IPR022398">
    <property type="entry name" value="Peptidase_S8_His-AS"/>
</dbReference>
<dbReference type="InterPro" id="IPR015500">
    <property type="entry name" value="Peptidase_S8_subtilisin-rel"/>
</dbReference>
<dbReference type="CDD" id="cd07496">
    <property type="entry name" value="Peptidases_S8_13"/>
    <property type="match status" value="1"/>
</dbReference>
<keyword evidence="2 5" id="KW-0645">Protease</keyword>
<feature type="region of interest" description="Disordered" evidence="6">
    <location>
        <begin position="216"/>
        <end position="252"/>
    </location>
</feature>
<keyword evidence="9" id="KW-1185">Reference proteome</keyword>
<dbReference type="InterPro" id="IPR023828">
    <property type="entry name" value="Peptidase_S8_Ser-AS"/>
</dbReference>
<dbReference type="InterPro" id="IPR000209">
    <property type="entry name" value="Peptidase_S8/S53_dom"/>
</dbReference>
<dbReference type="InterPro" id="IPR036852">
    <property type="entry name" value="Peptidase_S8/S53_dom_sf"/>
</dbReference>
<dbReference type="EMBL" id="JBHUJD010000036">
    <property type="protein sequence ID" value="MFD2312315.1"/>
    <property type="molecule type" value="Genomic_DNA"/>
</dbReference>
<proteinExistence type="inferred from homology"/>
<keyword evidence="4 5" id="KW-0720">Serine protease</keyword>
<organism evidence="8 9">
    <name type="scientific">Microbulbifer halophilus</name>
    <dbReference type="NCBI Taxonomy" id="453963"/>
    <lineage>
        <taxon>Bacteria</taxon>
        <taxon>Pseudomonadati</taxon>
        <taxon>Pseudomonadota</taxon>
        <taxon>Gammaproteobacteria</taxon>
        <taxon>Cellvibrionales</taxon>
        <taxon>Microbulbiferaceae</taxon>
        <taxon>Microbulbifer</taxon>
    </lineage>
</organism>
<evidence type="ECO:0000256" key="4">
    <source>
        <dbReference type="ARBA" id="ARBA00022825"/>
    </source>
</evidence>
<dbReference type="PANTHER" id="PTHR43806">
    <property type="entry name" value="PEPTIDASE S8"/>
    <property type="match status" value="1"/>
</dbReference>
<dbReference type="Gene3D" id="2.60.40.2080">
    <property type="match status" value="1"/>
</dbReference>
<dbReference type="RefSeq" id="WP_265723414.1">
    <property type="nucleotide sequence ID" value="NZ_JAPIVK010000050.1"/>
</dbReference>
<dbReference type="Proteomes" id="UP001597425">
    <property type="component" value="Unassembled WGS sequence"/>
</dbReference>
<evidence type="ECO:0000313" key="8">
    <source>
        <dbReference type="EMBL" id="MFD2312315.1"/>
    </source>
</evidence>
<evidence type="ECO:0000256" key="2">
    <source>
        <dbReference type="ARBA" id="ARBA00022670"/>
    </source>
</evidence>
<evidence type="ECO:0000256" key="6">
    <source>
        <dbReference type="SAM" id="MobiDB-lite"/>
    </source>
</evidence>
<evidence type="ECO:0000256" key="1">
    <source>
        <dbReference type="ARBA" id="ARBA00011073"/>
    </source>
</evidence>
<dbReference type="SUPFAM" id="SSF141086">
    <property type="entry name" value="Agglutinin HPA-like"/>
    <property type="match status" value="1"/>
</dbReference>
<dbReference type="SUPFAM" id="SSF52743">
    <property type="entry name" value="Subtilisin-like"/>
    <property type="match status" value="1"/>
</dbReference>
<name>A0ABW5EI66_9GAMM</name>
<dbReference type="Gene3D" id="3.40.50.200">
    <property type="entry name" value="Peptidase S8/S53 domain"/>
    <property type="match status" value="1"/>
</dbReference>
<reference evidence="9" key="1">
    <citation type="journal article" date="2019" name="Int. J. Syst. Evol. Microbiol.">
        <title>The Global Catalogue of Microorganisms (GCM) 10K type strain sequencing project: providing services to taxonomists for standard genome sequencing and annotation.</title>
        <authorList>
            <consortium name="The Broad Institute Genomics Platform"/>
            <consortium name="The Broad Institute Genome Sequencing Center for Infectious Disease"/>
            <person name="Wu L."/>
            <person name="Ma J."/>
        </authorList>
    </citation>
    <scope>NUCLEOTIDE SEQUENCE [LARGE SCALE GENOMIC DNA]</scope>
    <source>
        <strain evidence="9">KCTC 12848</strain>
    </source>
</reference>
<evidence type="ECO:0000256" key="3">
    <source>
        <dbReference type="ARBA" id="ARBA00022801"/>
    </source>
</evidence>